<evidence type="ECO:0000313" key="1">
    <source>
        <dbReference type="EMBL" id="KIT14577.1"/>
    </source>
</evidence>
<accession>A0A0D1CIL4</accession>
<gene>
    <name evidence="1" type="ORF">jaqu_38680</name>
</gene>
<comment type="caution">
    <text evidence="1">The sequence shown here is derived from an EMBL/GenBank/DDBJ whole genome shotgun (WGS) entry which is preliminary data.</text>
</comment>
<evidence type="ECO:0000313" key="2">
    <source>
        <dbReference type="Proteomes" id="UP000032232"/>
    </source>
</evidence>
<reference evidence="1 2" key="1">
    <citation type="submission" date="2015-02" db="EMBL/GenBank/DDBJ databases">
        <title>Genome Sequence of Jannaschia aquimarina DSM28248, a member of the Roseobacter clade.</title>
        <authorList>
            <person name="Voget S."/>
            <person name="Daniel R."/>
        </authorList>
    </citation>
    <scope>NUCLEOTIDE SEQUENCE [LARGE SCALE GENOMIC DNA]</scope>
    <source>
        <strain evidence="1 2">GSW-M26</strain>
    </source>
</reference>
<dbReference type="EMBL" id="JYFE01000074">
    <property type="protein sequence ID" value="KIT14577.1"/>
    <property type="molecule type" value="Genomic_DNA"/>
</dbReference>
<name>A0A0D1CIL4_9RHOB</name>
<protein>
    <submittedName>
        <fullName evidence="1">Uncharacterized protein</fullName>
    </submittedName>
</protein>
<dbReference type="PATRIC" id="fig|935700.4.peg.3983"/>
<dbReference type="AlphaFoldDB" id="A0A0D1CIL4"/>
<keyword evidence="2" id="KW-1185">Reference proteome</keyword>
<dbReference type="Proteomes" id="UP000032232">
    <property type="component" value="Unassembled WGS sequence"/>
</dbReference>
<sequence length="31" mass="3514">MAFDLIERPRTVLRLLEQKDTPVIVGLFADG</sequence>
<proteinExistence type="predicted"/>
<organism evidence="1 2">
    <name type="scientific">Jannaschia aquimarina</name>
    <dbReference type="NCBI Taxonomy" id="935700"/>
    <lineage>
        <taxon>Bacteria</taxon>
        <taxon>Pseudomonadati</taxon>
        <taxon>Pseudomonadota</taxon>
        <taxon>Alphaproteobacteria</taxon>
        <taxon>Rhodobacterales</taxon>
        <taxon>Roseobacteraceae</taxon>
        <taxon>Jannaschia</taxon>
    </lineage>
</organism>